<organism evidence="2 3">
    <name type="scientific">Pseudarthrobacter phenanthrenivorans</name>
    <name type="common">Arthrobacter phenanthrenivorans</name>
    <dbReference type="NCBI Taxonomy" id="361575"/>
    <lineage>
        <taxon>Bacteria</taxon>
        <taxon>Bacillati</taxon>
        <taxon>Actinomycetota</taxon>
        <taxon>Actinomycetes</taxon>
        <taxon>Micrococcales</taxon>
        <taxon>Micrococcaceae</taxon>
        <taxon>Pseudarthrobacter</taxon>
    </lineage>
</organism>
<proteinExistence type="predicted"/>
<comment type="caution">
    <text evidence="2">The sequence shown here is derived from an EMBL/GenBank/DDBJ whole genome shotgun (WGS) entry which is preliminary data.</text>
</comment>
<dbReference type="Proteomes" id="UP000273159">
    <property type="component" value="Unassembled WGS sequence"/>
</dbReference>
<dbReference type="InterPro" id="IPR005135">
    <property type="entry name" value="Endo/exonuclease/phosphatase"/>
</dbReference>
<evidence type="ECO:0000313" key="2">
    <source>
        <dbReference type="EMBL" id="RKO24103.1"/>
    </source>
</evidence>
<dbReference type="GO" id="GO:0004527">
    <property type="term" value="F:exonuclease activity"/>
    <property type="evidence" value="ECO:0007669"/>
    <property type="project" value="UniProtKB-KW"/>
</dbReference>
<keyword evidence="2" id="KW-0269">Exonuclease</keyword>
<dbReference type="EMBL" id="RBNH01000007">
    <property type="protein sequence ID" value="RKO24103.1"/>
    <property type="molecule type" value="Genomic_DNA"/>
</dbReference>
<feature type="domain" description="Endonuclease/exonuclease/phosphatase" evidence="1">
    <location>
        <begin position="246"/>
        <end position="445"/>
    </location>
</feature>
<accession>A0A3B0FML0</accession>
<reference evidence="3" key="2">
    <citation type="submission" date="2018-10" db="EMBL/GenBank/DDBJ databases">
        <authorList>
            <person name="Wang Y."/>
            <person name="Wang J."/>
            <person name="Yang X."/>
            <person name="Wang Z."/>
            <person name="Huang Y."/>
        </authorList>
    </citation>
    <scope>NUCLEOTIDE SEQUENCE [LARGE SCALE GENOMIC DNA]</scope>
    <source>
        <strain evidence="3">J015</strain>
    </source>
</reference>
<dbReference type="InterPro" id="IPR036691">
    <property type="entry name" value="Endo/exonu/phosph_ase_sf"/>
</dbReference>
<dbReference type="Gene3D" id="3.60.10.10">
    <property type="entry name" value="Endonuclease/exonuclease/phosphatase"/>
    <property type="match status" value="1"/>
</dbReference>
<keyword evidence="2" id="KW-0255">Endonuclease</keyword>
<name>A0A3B0FML0_PSEPS</name>
<dbReference type="AlphaFoldDB" id="A0A3B0FML0"/>
<reference evidence="2 3" key="1">
    <citation type="submission" date="2018-10" db="EMBL/GenBank/DDBJ databases">
        <title>Genome-guide identification and characterization of bacteria that degrade polycyclic aromatic hydrocarbons and resist hexavalent chromium simultaneously.</title>
        <authorList>
            <person name="Feng H."/>
        </authorList>
    </citation>
    <scope>NUCLEOTIDE SEQUENCE [LARGE SCALE GENOMIC DNA]</scope>
    <source>
        <strain evidence="2 3">J015</strain>
    </source>
</reference>
<protein>
    <submittedName>
        <fullName evidence="2">Endonuclease/exonuclease/phosphatase family protein</fullName>
    </submittedName>
</protein>
<keyword evidence="2" id="KW-0540">Nuclease</keyword>
<dbReference type="Pfam" id="PF03372">
    <property type="entry name" value="Exo_endo_phos"/>
    <property type="match status" value="1"/>
</dbReference>
<dbReference type="SUPFAM" id="SSF56219">
    <property type="entry name" value="DNase I-like"/>
    <property type="match status" value="1"/>
</dbReference>
<gene>
    <name evidence="2" type="ORF">D7Z96_09470</name>
</gene>
<evidence type="ECO:0000259" key="1">
    <source>
        <dbReference type="Pfam" id="PF03372"/>
    </source>
</evidence>
<sequence>MSVANWRLAPFVPFRMRGRVAVLSAGLHAHRGTTSLTVAVRSRGNGAAAATRYCCDGLTRPVLLARCPCRAVRVFFRKLTGDCRVVADFESTISVARPPIMEPMRNYDGGTRPGRPRRRGRWWLFAAALLAAPGAGLVLLRLVPWDIGTPWVQLLSVFPASLAATTAGLACAVAALWLHPGTRRAFCGALVAGVLAIQLGAVLDRVLPPGGTAAAARSAAAARAGAAPGGQQLTVMAVNVGSTGIAPDVLVAEARNRSVDILALPELAPAGLEELDAAGLGELLPARALDVDWAGTGSALFSRFPLDQSERVHGSVFYQTRAVATVPAASAPVHLTAVHVDSPRPGHTPFWRSELRQLGGLWRDVPAGRQAIFLGDFNASADHREFRELLGTGLTDAAQATGKALAPTWPVNAAVPAFVALDHVLVSPGITVTDFQVVALPGTDHAAVVARLVVP</sequence>
<keyword evidence="2" id="KW-0378">Hydrolase</keyword>
<evidence type="ECO:0000313" key="3">
    <source>
        <dbReference type="Proteomes" id="UP000273159"/>
    </source>
</evidence>
<dbReference type="GO" id="GO:0004519">
    <property type="term" value="F:endonuclease activity"/>
    <property type="evidence" value="ECO:0007669"/>
    <property type="project" value="UniProtKB-KW"/>
</dbReference>